<proteinExistence type="predicted"/>
<protein>
    <submittedName>
        <fullName evidence="1">Uncharacterized protein</fullName>
    </submittedName>
</protein>
<dbReference type="EMBL" id="BPLR01021454">
    <property type="protein sequence ID" value="GIX89828.1"/>
    <property type="molecule type" value="Genomic_DNA"/>
</dbReference>
<reference evidence="1 2" key="1">
    <citation type="submission" date="2021-06" db="EMBL/GenBank/DDBJ databases">
        <title>Caerostris extrusa draft genome.</title>
        <authorList>
            <person name="Kono N."/>
            <person name="Arakawa K."/>
        </authorList>
    </citation>
    <scope>NUCLEOTIDE SEQUENCE [LARGE SCALE GENOMIC DNA]</scope>
</reference>
<dbReference type="Proteomes" id="UP001054945">
    <property type="component" value="Unassembled WGS sequence"/>
</dbReference>
<keyword evidence="2" id="KW-1185">Reference proteome</keyword>
<comment type="caution">
    <text evidence="1">The sequence shown here is derived from an EMBL/GenBank/DDBJ whole genome shotgun (WGS) entry which is preliminary data.</text>
</comment>
<evidence type="ECO:0000313" key="1">
    <source>
        <dbReference type="EMBL" id="GIX89828.1"/>
    </source>
</evidence>
<sequence length="135" mass="15279">MIKLHYVIVFRNSTYNAPHKLSLLQTISLSLEASHHISSYKHYIAVITPHHITDYGNTASHYTISLYKPYITVYTSHRITVSSNTTSISTHHHTTVSGNTASHHYLYTTPHLITVSRNTTYQCLYAPPLCLDAPL</sequence>
<name>A0AAV4NZQ6_CAEEX</name>
<gene>
    <name evidence="1" type="ORF">CEXT_334701</name>
</gene>
<organism evidence="1 2">
    <name type="scientific">Caerostris extrusa</name>
    <name type="common">Bark spider</name>
    <name type="synonym">Caerostris bankana</name>
    <dbReference type="NCBI Taxonomy" id="172846"/>
    <lineage>
        <taxon>Eukaryota</taxon>
        <taxon>Metazoa</taxon>
        <taxon>Ecdysozoa</taxon>
        <taxon>Arthropoda</taxon>
        <taxon>Chelicerata</taxon>
        <taxon>Arachnida</taxon>
        <taxon>Araneae</taxon>
        <taxon>Araneomorphae</taxon>
        <taxon>Entelegynae</taxon>
        <taxon>Araneoidea</taxon>
        <taxon>Araneidae</taxon>
        <taxon>Caerostris</taxon>
    </lineage>
</organism>
<dbReference type="AlphaFoldDB" id="A0AAV4NZQ6"/>
<evidence type="ECO:0000313" key="2">
    <source>
        <dbReference type="Proteomes" id="UP001054945"/>
    </source>
</evidence>
<accession>A0AAV4NZQ6</accession>